<evidence type="ECO:0000256" key="2">
    <source>
        <dbReference type="ARBA" id="ARBA00022525"/>
    </source>
</evidence>
<accession>G2QWA6</accession>
<dbReference type="eggNOG" id="ENOG502T4N2">
    <property type="taxonomic scope" value="Eukaryota"/>
</dbReference>
<keyword evidence="3 5" id="KW-0732">Signal</keyword>
<feature type="signal peptide" evidence="5">
    <location>
        <begin position="1"/>
        <end position="21"/>
    </location>
</feature>
<dbReference type="Pfam" id="PF16541">
    <property type="entry name" value="AltA1"/>
    <property type="match status" value="1"/>
</dbReference>
<comment type="subcellular location">
    <subcellularLocation>
        <location evidence="1">Secreted</location>
    </subcellularLocation>
</comment>
<dbReference type="EMBL" id="CP003009">
    <property type="protein sequence ID" value="AEO63081.1"/>
    <property type="molecule type" value="Genomic_DNA"/>
</dbReference>
<keyword evidence="2" id="KW-0964">Secreted</keyword>
<dbReference type="KEGG" id="ttt:THITE_2107939"/>
<keyword evidence="4" id="KW-1015">Disulfide bond</keyword>
<evidence type="ECO:0000256" key="4">
    <source>
        <dbReference type="ARBA" id="ARBA00023157"/>
    </source>
</evidence>
<sequence length="198" mass="21896">MHLRSPSALLSLLALALTTSASPVAVPRAEAADTKGCTDTSFRGFAWLARSFDFHASYVFTTPAHQNSWGFVSFDLYNPADKSTAHCEATSDQLSDFFYGNMPYKCNDTGRIGATSFDFSRPANRLRVNQTWTCDDRDPQWPTTFTGRGTANLSLDCTDTTWKNPNWTMGQIYSSRTIKCKPVDARILPVDLSAVADV</sequence>
<feature type="domain" description="AA1-like" evidence="6">
    <location>
        <begin position="56"/>
        <end position="180"/>
    </location>
</feature>
<dbReference type="GO" id="GO:0005576">
    <property type="term" value="C:extracellular region"/>
    <property type="evidence" value="ECO:0007669"/>
    <property type="project" value="UniProtKB-SubCell"/>
</dbReference>
<reference evidence="7 8" key="1">
    <citation type="journal article" date="2011" name="Nat. Biotechnol.">
        <title>Comparative genomic analysis of the thermophilic biomass-degrading fungi Myceliophthora thermophila and Thielavia terrestris.</title>
        <authorList>
            <person name="Berka R.M."/>
            <person name="Grigoriev I.V."/>
            <person name="Otillar R."/>
            <person name="Salamov A."/>
            <person name="Grimwood J."/>
            <person name="Reid I."/>
            <person name="Ishmael N."/>
            <person name="John T."/>
            <person name="Darmond C."/>
            <person name="Moisan M.-C."/>
            <person name="Henrissat B."/>
            <person name="Coutinho P.M."/>
            <person name="Lombard V."/>
            <person name="Natvig D.O."/>
            <person name="Lindquist E."/>
            <person name="Schmutz J."/>
            <person name="Lucas S."/>
            <person name="Harris P."/>
            <person name="Powlowski J."/>
            <person name="Bellemare A."/>
            <person name="Taylor D."/>
            <person name="Butler G."/>
            <person name="de Vries R.P."/>
            <person name="Allijn I.E."/>
            <person name="van den Brink J."/>
            <person name="Ushinsky S."/>
            <person name="Storms R."/>
            <person name="Powell A.J."/>
            <person name="Paulsen I.T."/>
            <person name="Elbourne L.D.H."/>
            <person name="Baker S.E."/>
            <person name="Magnuson J."/>
            <person name="LaBoissiere S."/>
            <person name="Clutterbuck A.J."/>
            <person name="Martinez D."/>
            <person name="Wogulis M."/>
            <person name="de Leon A.L."/>
            <person name="Rey M.W."/>
            <person name="Tsang A."/>
        </authorList>
    </citation>
    <scope>NUCLEOTIDE SEQUENCE [LARGE SCALE GENOMIC DNA]</scope>
    <source>
        <strain evidence="8">ATCC 38088 / NRRL 8126</strain>
    </source>
</reference>
<gene>
    <name evidence="7" type="ORF">THITE_2107939</name>
</gene>
<evidence type="ECO:0000313" key="7">
    <source>
        <dbReference type="EMBL" id="AEO63081.1"/>
    </source>
</evidence>
<dbReference type="InterPro" id="IPR032382">
    <property type="entry name" value="AltA1"/>
</dbReference>
<name>G2QWA6_THETT</name>
<dbReference type="AlphaFoldDB" id="G2QWA6"/>
<evidence type="ECO:0000256" key="5">
    <source>
        <dbReference type="SAM" id="SignalP"/>
    </source>
</evidence>
<keyword evidence="8" id="KW-1185">Reference proteome</keyword>
<feature type="chain" id="PRO_5003436737" description="AA1-like domain-containing protein" evidence="5">
    <location>
        <begin position="22"/>
        <end position="198"/>
    </location>
</feature>
<evidence type="ECO:0000313" key="8">
    <source>
        <dbReference type="Proteomes" id="UP000008181"/>
    </source>
</evidence>
<evidence type="ECO:0000256" key="1">
    <source>
        <dbReference type="ARBA" id="ARBA00004613"/>
    </source>
</evidence>
<dbReference type="HOGENOM" id="CLU_097613_0_0_1"/>
<proteinExistence type="predicted"/>
<protein>
    <recommendedName>
        <fullName evidence="6">AA1-like domain-containing protein</fullName>
    </recommendedName>
</protein>
<dbReference type="OrthoDB" id="3539798at2759"/>
<evidence type="ECO:0000259" key="6">
    <source>
        <dbReference type="Pfam" id="PF16541"/>
    </source>
</evidence>
<dbReference type="RefSeq" id="XP_003649417.1">
    <property type="nucleotide sequence ID" value="XM_003649369.1"/>
</dbReference>
<evidence type="ECO:0000256" key="3">
    <source>
        <dbReference type="ARBA" id="ARBA00022729"/>
    </source>
</evidence>
<dbReference type="GeneID" id="11515902"/>
<organism evidence="7 8">
    <name type="scientific">Thermothielavioides terrestris (strain ATCC 38088 / NRRL 8126)</name>
    <name type="common">Thielavia terrestris</name>
    <dbReference type="NCBI Taxonomy" id="578455"/>
    <lineage>
        <taxon>Eukaryota</taxon>
        <taxon>Fungi</taxon>
        <taxon>Dikarya</taxon>
        <taxon>Ascomycota</taxon>
        <taxon>Pezizomycotina</taxon>
        <taxon>Sordariomycetes</taxon>
        <taxon>Sordariomycetidae</taxon>
        <taxon>Sordariales</taxon>
        <taxon>Chaetomiaceae</taxon>
        <taxon>Thermothielavioides</taxon>
        <taxon>Thermothielavioides terrestris</taxon>
    </lineage>
</organism>
<dbReference type="Proteomes" id="UP000008181">
    <property type="component" value="Chromosome 1"/>
</dbReference>